<keyword evidence="2" id="KW-1185">Reference proteome</keyword>
<comment type="caution">
    <text evidence="1">The sequence shown here is derived from an EMBL/GenBank/DDBJ whole genome shotgun (WGS) entry which is preliminary data.</text>
</comment>
<reference evidence="1" key="1">
    <citation type="submission" date="2021-06" db="EMBL/GenBank/DDBJ databases">
        <authorList>
            <person name="Kallberg Y."/>
            <person name="Tangrot J."/>
            <person name="Rosling A."/>
        </authorList>
    </citation>
    <scope>NUCLEOTIDE SEQUENCE</scope>
    <source>
        <strain evidence="1">AU212A</strain>
    </source>
</reference>
<organism evidence="1 2">
    <name type="scientific">Scutellospora calospora</name>
    <dbReference type="NCBI Taxonomy" id="85575"/>
    <lineage>
        <taxon>Eukaryota</taxon>
        <taxon>Fungi</taxon>
        <taxon>Fungi incertae sedis</taxon>
        <taxon>Mucoromycota</taxon>
        <taxon>Glomeromycotina</taxon>
        <taxon>Glomeromycetes</taxon>
        <taxon>Diversisporales</taxon>
        <taxon>Gigasporaceae</taxon>
        <taxon>Scutellospora</taxon>
    </lineage>
</organism>
<feature type="non-terminal residue" evidence="1">
    <location>
        <position position="382"/>
    </location>
</feature>
<accession>A0ACA9JYL7</accession>
<name>A0ACA9JYL7_9GLOM</name>
<dbReference type="EMBL" id="CAJVPM010000368">
    <property type="protein sequence ID" value="CAG8442533.1"/>
    <property type="molecule type" value="Genomic_DNA"/>
</dbReference>
<protein>
    <submittedName>
        <fullName evidence="1">3021_t:CDS:1</fullName>
    </submittedName>
</protein>
<gene>
    <name evidence="1" type="ORF">SCALOS_LOCUS719</name>
</gene>
<proteinExistence type="predicted"/>
<sequence>MSIKKFKEIFYLLFILSLNVLNIYSFIPEPRGGHTALLVNNKIFFFGGSRPIPKTSPQWNITHQYNLSDEVFYLDLSSQFSVDLPPFTDLSSTSRIPFGTEKGTTVIGNNGIRIFLVGGVQQDMTTFGYNTTNSSFWIYNMNSQKWGLSEQGTTGQPMPRRRSTGTVIDTKGVIYIFGGRVEVDIGSSVFTIFDDLFTFNILTLEWKNLSLPNHPSKRSHCSATLMPDGKIIYIGGVTQSFPGQPATKLDMTEYANSPKNIDPRVGHTALLGGTNSYGLNQTTVYPNFVLLNVKSQPFQYSIITPSGKVILVITSQMSNITNDFGPSNETSSNIYLMNLSNYTWVTQYTNISTPVGTPVGTPTSTKPDIKLIVILCAVCFIG</sequence>
<evidence type="ECO:0000313" key="2">
    <source>
        <dbReference type="Proteomes" id="UP000789860"/>
    </source>
</evidence>
<dbReference type="Proteomes" id="UP000789860">
    <property type="component" value="Unassembled WGS sequence"/>
</dbReference>
<evidence type="ECO:0000313" key="1">
    <source>
        <dbReference type="EMBL" id="CAG8442533.1"/>
    </source>
</evidence>